<dbReference type="EMBL" id="BOQN01000134">
    <property type="protein sequence ID" value="GIM97143.1"/>
    <property type="molecule type" value="Genomic_DNA"/>
</dbReference>
<dbReference type="Proteomes" id="UP000677082">
    <property type="component" value="Unassembled WGS sequence"/>
</dbReference>
<protein>
    <recommendedName>
        <fullName evidence="3">Peptidase inhibitor family I36</fullName>
    </recommendedName>
</protein>
<keyword evidence="2" id="KW-1185">Reference proteome</keyword>
<gene>
    <name evidence="1" type="ORF">Ato02nite_089360</name>
</gene>
<dbReference type="AlphaFoldDB" id="A0A919WBI8"/>
<organism evidence="1 2">
    <name type="scientific">Paractinoplanes toevensis</name>
    <dbReference type="NCBI Taxonomy" id="571911"/>
    <lineage>
        <taxon>Bacteria</taxon>
        <taxon>Bacillati</taxon>
        <taxon>Actinomycetota</taxon>
        <taxon>Actinomycetes</taxon>
        <taxon>Micromonosporales</taxon>
        <taxon>Micromonosporaceae</taxon>
        <taxon>Paractinoplanes</taxon>
    </lineage>
</organism>
<accession>A0A919WBI8</accession>
<reference evidence="1 2" key="1">
    <citation type="submission" date="2021-03" db="EMBL/GenBank/DDBJ databases">
        <title>Whole genome shotgun sequence of Actinoplanes toevensis NBRC 105298.</title>
        <authorList>
            <person name="Komaki H."/>
            <person name="Tamura T."/>
        </authorList>
    </citation>
    <scope>NUCLEOTIDE SEQUENCE [LARGE SCALE GENOMIC DNA]</scope>
    <source>
        <strain evidence="1 2">NBRC 105298</strain>
    </source>
</reference>
<name>A0A919WBI8_9ACTN</name>
<evidence type="ECO:0008006" key="3">
    <source>
        <dbReference type="Google" id="ProtNLM"/>
    </source>
</evidence>
<dbReference type="Pfam" id="PF03995">
    <property type="entry name" value="Inhibitor_I36"/>
    <property type="match status" value="1"/>
</dbReference>
<comment type="caution">
    <text evidence="1">The sequence shown here is derived from an EMBL/GenBank/DDBJ whole genome shotgun (WGS) entry which is preliminary data.</text>
</comment>
<sequence length="92" mass="9656">MASLAIPACASGWLCLWEDANGGGRRLIFQSEGWQSLVPYGFERKTSSWRNNQPCSDAAILGDGAGGVLNLGDCAYGASMGSWDNRAVDVGA</sequence>
<proteinExistence type="predicted"/>
<evidence type="ECO:0000313" key="1">
    <source>
        <dbReference type="EMBL" id="GIM97143.1"/>
    </source>
</evidence>
<evidence type="ECO:0000313" key="2">
    <source>
        <dbReference type="Proteomes" id="UP000677082"/>
    </source>
</evidence>
<dbReference type="RefSeq" id="WP_213012794.1">
    <property type="nucleotide sequence ID" value="NZ_BOQN01000134.1"/>
</dbReference>